<keyword evidence="2" id="KW-1185">Reference proteome</keyword>
<evidence type="ECO:0000313" key="2">
    <source>
        <dbReference type="Proteomes" id="UP000790377"/>
    </source>
</evidence>
<proteinExistence type="predicted"/>
<accession>A0ACB8ADB9</accession>
<protein>
    <submittedName>
        <fullName evidence="1">Uncharacterized protein</fullName>
    </submittedName>
</protein>
<reference evidence="1" key="1">
    <citation type="journal article" date="2021" name="New Phytol.">
        <title>Evolutionary innovations through gain and loss of genes in the ectomycorrhizal Boletales.</title>
        <authorList>
            <person name="Wu G."/>
            <person name="Miyauchi S."/>
            <person name="Morin E."/>
            <person name="Kuo A."/>
            <person name="Drula E."/>
            <person name="Varga T."/>
            <person name="Kohler A."/>
            <person name="Feng B."/>
            <person name="Cao Y."/>
            <person name="Lipzen A."/>
            <person name="Daum C."/>
            <person name="Hundley H."/>
            <person name="Pangilinan J."/>
            <person name="Johnson J."/>
            <person name="Barry K."/>
            <person name="LaButti K."/>
            <person name="Ng V."/>
            <person name="Ahrendt S."/>
            <person name="Min B."/>
            <person name="Choi I.G."/>
            <person name="Park H."/>
            <person name="Plett J.M."/>
            <person name="Magnuson J."/>
            <person name="Spatafora J.W."/>
            <person name="Nagy L.G."/>
            <person name="Henrissat B."/>
            <person name="Grigoriev I.V."/>
            <person name="Yang Z.L."/>
            <person name="Xu J."/>
            <person name="Martin F.M."/>
        </authorList>
    </citation>
    <scope>NUCLEOTIDE SEQUENCE</scope>
    <source>
        <strain evidence="1">ATCC 28755</strain>
    </source>
</reference>
<comment type="caution">
    <text evidence="1">The sequence shown here is derived from an EMBL/GenBank/DDBJ whole genome shotgun (WGS) entry which is preliminary data.</text>
</comment>
<gene>
    <name evidence="1" type="ORF">BJ138DRAFT_1151551</name>
</gene>
<dbReference type="EMBL" id="MU267691">
    <property type="protein sequence ID" value="KAH7911041.1"/>
    <property type="molecule type" value="Genomic_DNA"/>
</dbReference>
<sequence>MAQRYHIFSLPSDILDTLTPRNLVTHTPPRAISPPPAQVASSAASTNARGCNICLGAVFTDVYEQRSHFRSDWHRYNVKIRLGGGNPVTESAFAQLVDGLEDSLSGSASSSDDDDDSDKSETDAVQALMSKTKLASQSRSPSPTSASRPQTPITWFHSPPAAQIGIYRTILPLDTPASSYLSELKDMQVRVEGGRKWALFMVAGGHFAGAVASVSRSPEENDLAVSGKSKKKPPKPKPEVEILKHKTFHRYTTRRKQGGSQSVNDNAKGAAISAGAQLRRYGEQALREDIRNLLLDWADEINDCERIWIRASVSNRRIFLDYEGCIINKGDDRLRTFPFPTRRPTQSELSRCLLELTQVKTSHLTEEALRAQDAAYLASLPKPKVTPSHPVTTASAPDKPKPPRLTKEEESLRAQWSRLLEMVSKGRLEPLKTFWERESGNTISSVDTPIPEWTGQRHASLLQVAAHAGQEEVTRWLLYDLHADPTIPVGALNLGDDIAGNESDASDAPSSVPAGSRRTAYDLACSRVVRDVFRRCAADHPDWWDWFGAARVPSALSKEKEEEREGKKKIRRKGLKDKLREREAREKEKEGKKVEFQLESPAPVRVNKADPSGPQKLGGSSGAADSTMGLTPEMRARVERERRARAAEARLKGLPAQ</sequence>
<organism evidence="1 2">
    <name type="scientific">Hygrophoropsis aurantiaca</name>
    <dbReference type="NCBI Taxonomy" id="72124"/>
    <lineage>
        <taxon>Eukaryota</taxon>
        <taxon>Fungi</taxon>
        <taxon>Dikarya</taxon>
        <taxon>Basidiomycota</taxon>
        <taxon>Agaricomycotina</taxon>
        <taxon>Agaricomycetes</taxon>
        <taxon>Agaricomycetidae</taxon>
        <taxon>Boletales</taxon>
        <taxon>Coniophorineae</taxon>
        <taxon>Hygrophoropsidaceae</taxon>
        <taxon>Hygrophoropsis</taxon>
    </lineage>
</organism>
<evidence type="ECO:0000313" key="1">
    <source>
        <dbReference type="EMBL" id="KAH7911041.1"/>
    </source>
</evidence>
<name>A0ACB8ADB9_9AGAM</name>
<dbReference type="Proteomes" id="UP000790377">
    <property type="component" value="Unassembled WGS sequence"/>
</dbReference>